<organism evidence="3 4">
    <name type="scientific">Deinococcus phoenicis</name>
    <dbReference type="NCBI Taxonomy" id="1476583"/>
    <lineage>
        <taxon>Bacteria</taxon>
        <taxon>Thermotogati</taxon>
        <taxon>Deinococcota</taxon>
        <taxon>Deinococci</taxon>
        <taxon>Deinococcales</taxon>
        <taxon>Deinococcaceae</taxon>
        <taxon>Deinococcus</taxon>
    </lineage>
</organism>
<proteinExistence type="predicted"/>
<sequence>MRPLSLEVQGFTAFRQHTTLDFSDLELFALVGPTGSGKSSLLDAVTFALYGNTPRLGSTGLDALISQGERGLSVSLTFEVGGETYRVARSKGRRQAENEVRLERREEDRWINLSDGGTRAVNDRIQRAVGLDFKTFARSVLLPQGEFSRLLHGTGRERQALLGELMGLEHVKAMHTFAGDRAREFKHTLGSLHALLDGEYAGVTLEAVKALRSEREAVDAEAERLSETRESLQGQVNRLRALEGVWTAHQDTARRLTTLEARAAGVREGASRATRARRVAGVLPLLDAAERARIASAREAGEAQRTAEAEALARQAVEAATVTLEAAREAEARIPDLEAREGTLREAEADAARLKRAGGTPQTTHASPLPWDEDAHHAAREAGQKLDRLRQERIQLEAQKSALEAGRERQKTELDQLAALKLEQQRVEREGKSAKTDFDRAQADLQAARLEAGLSAYRAHLHVGDPCPLCEQTVRALPQASGVDLAALETQVSARQGTLENRRLRYKEIGLELGNLNKSTEARTAELADWEAALTQREHDLKQLEAHITGDPHDLVLRLLAGLAKQVRAAGSDPARERQKLLTEVKALRTRLTEAQAALARAQSAHAAAQASLTSARNAAGGRAREAQEAQAALDTALASLGLDAAQARSAALPEADIAALEQAARTHAAQVEQLRAQLAELERQLGLEPFDPAGLRQAERDLIATDAALSGARERAGSLAEQERSARERLKRKAEIEEQAKGLAATLDTWQTLTNTLRANEFQQYLLAEVEARLLTGAGALLYDISDGRYRLALEGGEYVVQDLWNAGETRAVKTLSGGETFLASLSLAIALSDYLAGNKILGALFLDEGFGTLDPQALEAVAGALENLRTQGRMVGVVTHVESLSERLPSRLIVTKSVAGSSVQRLDG</sequence>
<accession>A0A016QQJ6</accession>
<feature type="coiled-coil region" evidence="1">
    <location>
        <begin position="337"/>
        <end position="413"/>
    </location>
</feature>
<dbReference type="InterPro" id="IPR038729">
    <property type="entry name" value="Rad50/SbcC_AAA"/>
</dbReference>
<keyword evidence="1" id="KW-0175">Coiled coil</keyword>
<dbReference type="STRING" id="1476583.DEIPH_ctg025orf0241"/>
<feature type="coiled-coil region" evidence="1">
    <location>
        <begin position="658"/>
        <end position="685"/>
    </location>
</feature>
<dbReference type="Proteomes" id="UP000020492">
    <property type="component" value="Unassembled WGS sequence"/>
</dbReference>
<dbReference type="Pfam" id="PF13476">
    <property type="entry name" value="AAA_23"/>
    <property type="match status" value="1"/>
</dbReference>
<gene>
    <name evidence="3" type="ORF">DEIPH_ctg025orf0241</name>
</gene>
<dbReference type="InterPro" id="IPR027417">
    <property type="entry name" value="P-loop_NTPase"/>
</dbReference>
<name>A0A016QQJ6_9DEIO</name>
<dbReference type="GO" id="GO:0016887">
    <property type="term" value="F:ATP hydrolysis activity"/>
    <property type="evidence" value="ECO:0007669"/>
    <property type="project" value="InterPro"/>
</dbReference>
<dbReference type="RefSeq" id="WP_034356732.1">
    <property type="nucleotide sequence ID" value="NZ_JHAC01000025.1"/>
</dbReference>
<feature type="domain" description="Rad50/SbcC-type AAA" evidence="2">
    <location>
        <begin position="5"/>
        <end position="156"/>
    </location>
</feature>
<evidence type="ECO:0000313" key="3">
    <source>
        <dbReference type="EMBL" id="EYB68358.1"/>
    </source>
</evidence>
<evidence type="ECO:0000256" key="1">
    <source>
        <dbReference type="SAM" id="Coils"/>
    </source>
</evidence>
<evidence type="ECO:0000259" key="2">
    <source>
        <dbReference type="Pfam" id="PF13476"/>
    </source>
</evidence>
<protein>
    <submittedName>
        <fullName evidence="3">SMC protein-like protein</fullName>
    </submittedName>
</protein>
<dbReference type="PANTHER" id="PTHR32114:SF2">
    <property type="entry name" value="ABC TRANSPORTER ABCH.3"/>
    <property type="match status" value="1"/>
</dbReference>
<dbReference type="EMBL" id="JHAC01000025">
    <property type="protein sequence ID" value="EYB68358.1"/>
    <property type="molecule type" value="Genomic_DNA"/>
</dbReference>
<comment type="caution">
    <text evidence="3">The sequence shown here is derived from an EMBL/GenBank/DDBJ whole genome shotgun (WGS) entry which is preliminary data.</text>
</comment>
<dbReference type="GO" id="GO:0006302">
    <property type="term" value="P:double-strand break repair"/>
    <property type="evidence" value="ECO:0007669"/>
    <property type="project" value="InterPro"/>
</dbReference>
<dbReference type="OrthoDB" id="9795626at2"/>
<keyword evidence="4" id="KW-1185">Reference proteome</keyword>
<dbReference type="PATRIC" id="fig|1476583.3.peg.1709"/>
<dbReference type="SUPFAM" id="SSF52540">
    <property type="entry name" value="P-loop containing nucleoside triphosphate hydrolases"/>
    <property type="match status" value="1"/>
</dbReference>
<dbReference type="Gene3D" id="3.40.50.300">
    <property type="entry name" value="P-loop containing nucleotide triphosphate hydrolases"/>
    <property type="match status" value="2"/>
</dbReference>
<dbReference type="Pfam" id="PF13558">
    <property type="entry name" value="SbcC_Walker_B"/>
    <property type="match status" value="1"/>
</dbReference>
<dbReference type="PANTHER" id="PTHR32114">
    <property type="entry name" value="ABC TRANSPORTER ABCH.3"/>
    <property type="match status" value="1"/>
</dbReference>
<feature type="coiled-coil region" evidence="1">
    <location>
        <begin position="208"/>
        <end position="242"/>
    </location>
</feature>
<reference evidence="3 4" key="1">
    <citation type="submission" date="2014-03" db="EMBL/GenBank/DDBJ databases">
        <title>Draft genome sequence of Deinococcus phoenicis 1P10ME.</title>
        <authorList>
            <person name="Stepanov V.G."/>
            <person name="Vaishampayan P."/>
            <person name="Venkateswaran K."/>
            <person name="Fox G.E."/>
        </authorList>
    </citation>
    <scope>NUCLEOTIDE SEQUENCE [LARGE SCALE GENOMIC DNA]</scope>
    <source>
        <strain evidence="3 4">1P10ME</strain>
    </source>
</reference>
<dbReference type="eggNOG" id="COG0419">
    <property type="taxonomic scope" value="Bacteria"/>
</dbReference>
<feature type="coiled-coil region" evidence="1">
    <location>
        <begin position="578"/>
        <end position="612"/>
    </location>
</feature>
<evidence type="ECO:0000313" key="4">
    <source>
        <dbReference type="Proteomes" id="UP000020492"/>
    </source>
</evidence>
<dbReference type="AlphaFoldDB" id="A0A016QQJ6"/>